<evidence type="ECO:0000256" key="3">
    <source>
        <dbReference type="ARBA" id="ARBA00023125"/>
    </source>
</evidence>
<evidence type="ECO:0000313" key="5">
    <source>
        <dbReference type="EMBL" id="HJA79972.1"/>
    </source>
</evidence>
<name>A0A9D2HPK6_9BACT</name>
<dbReference type="AlphaFoldDB" id="A0A9D2HPK6"/>
<dbReference type="InterPro" id="IPR000119">
    <property type="entry name" value="Hist_DNA-bd"/>
</dbReference>
<dbReference type="CDD" id="cd00591">
    <property type="entry name" value="HU_IHF"/>
    <property type="match status" value="1"/>
</dbReference>
<organism evidence="5 6">
    <name type="scientific">Candidatus Desulfovibrio intestinavium</name>
    <dbReference type="NCBI Taxonomy" id="2838534"/>
    <lineage>
        <taxon>Bacteria</taxon>
        <taxon>Pseudomonadati</taxon>
        <taxon>Thermodesulfobacteriota</taxon>
        <taxon>Desulfovibrionia</taxon>
        <taxon>Desulfovibrionales</taxon>
        <taxon>Desulfovibrionaceae</taxon>
        <taxon>Desulfovibrio</taxon>
    </lineage>
</organism>
<dbReference type="EMBL" id="DWZD01000053">
    <property type="protein sequence ID" value="HJA79972.1"/>
    <property type="molecule type" value="Genomic_DNA"/>
</dbReference>
<dbReference type="Proteomes" id="UP000823821">
    <property type="component" value="Unassembled WGS sequence"/>
</dbReference>
<comment type="similarity">
    <text evidence="1 4">Belongs to the bacterial histone-like protein family.</text>
</comment>
<dbReference type="PANTHER" id="PTHR33175">
    <property type="entry name" value="DNA-BINDING PROTEIN HU"/>
    <property type="match status" value="1"/>
</dbReference>
<dbReference type="GO" id="GO:0030527">
    <property type="term" value="F:structural constituent of chromatin"/>
    <property type="evidence" value="ECO:0007669"/>
    <property type="project" value="InterPro"/>
</dbReference>
<dbReference type="PANTHER" id="PTHR33175:SF3">
    <property type="entry name" value="DNA-BINDING PROTEIN HU-BETA"/>
    <property type="match status" value="1"/>
</dbReference>
<gene>
    <name evidence="5" type="ORF">H9784_10490</name>
</gene>
<dbReference type="GO" id="GO:0030261">
    <property type="term" value="P:chromosome condensation"/>
    <property type="evidence" value="ECO:0007669"/>
    <property type="project" value="UniProtKB-KW"/>
</dbReference>
<evidence type="ECO:0000313" key="6">
    <source>
        <dbReference type="Proteomes" id="UP000823821"/>
    </source>
</evidence>
<sequence length="98" mass="10308">MTKHDVIKAVTKSLCEAHPGREVSAVMVEAVLEALGDVAAAELLGGGEIPLPGLGKLKSREIAGRQGRNPRTGEPLYIHAHKAVAFTACKALKEAMKP</sequence>
<reference evidence="5" key="2">
    <citation type="submission" date="2021-04" db="EMBL/GenBank/DDBJ databases">
        <authorList>
            <person name="Gilroy R."/>
        </authorList>
    </citation>
    <scope>NUCLEOTIDE SEQUENCE</scope>
    <source>
        <strain evidence="5">5032</strain>
    </source>
</reference>
<dbReference type="GO" id="GO:0005829">
    <property type="term" value="C:cytosol"/>
    <property type="evidence" value="ECO:0007669"/>
    <property type="project" value="TreeGrafter"/>
</dbReference>
<keyword evidence="2" id="KW-0226">DNA condensation</keyword>
<dbReference type="Gene3D" id="4.10.520.10">
    <property type="entry name" value="IHF-like DNA-binding proteins"/>
    <property type="match status" value="1"/>
</dbReference>
<accession>A0A9D2HPK6</accession>
<keyword evidence="3 5" id="KW-0238">DNA-binding</keyword>
<dbReference type="GO" id="GO:0003677">
    <property type="term" value="F:DNA binding"/>
    <property type="evidence" value="ECO:0007669"/>
    <property type="project" value="UniProtKB-KW"/>
</dbReference>
<dbReference type="SUPFAM" id="SSF47729">
    <property type="entry name" value="IHF-like DNA-binding proteins"/>
    <property type="match status" value="1"/>
</dbReference>
<dbReference type="Pfam" id="PF00216">
    <property type="entry name" value="Bac_DNA_binding"/>
    <property type="match status" value="1"/>
</dbReference>
<proteinExistence type="inferred from homology"/>
<reference evidence="5" key="1">
    <citation type="journal article" date="2021" name="PeerJ">
        <title>Extensive microbial diversity within the chicken gut microbiome revealed by metagenomics and culture.</title>
        <authorList>
            <person name="Gilroy R."/>
            <person name="Ravi A."/>
            <person name="Getino M."/>
            <person name="Pursley I."/>
            <person name="Horton D.L."/>
            <person name="Alikhan N.F."/>
            <person name="Baker D."/>
            <person name="Gharbi K."/>
            <person name="Hall N."/>
            <person name="Watson M."/>
            <person name="Adriaenssens E.M."/>
            <person name="Foster-Nyarko E."/>
            <person name="Jarju S."/>
            <person name="Secka A."/>
            <person name="Antonio M."/>
            <person name="Oren A."/>
            <person name="Chaudhuri R.R."/>
            <person name="La Ragione R."/>
            <person name="Hildebrand F."/>
            <person name="Pallen M.J."/>
        </authorList>
    </citation>
    <scope>NUCLEOTIDE SEQUENCE</scope>
    <source>
        <strain evidence="5">5032</strain>
    </source>
</reference>
<evidence type="ECO:0000256" key="4">
    <source>
        <dbReference type="RuleBase" id="RU003939"/>
    </source>
</evidence>
<dbReference type="PRINTS" id="PR01727">
    <property type="entry name" value="DNABINDINGHU"/>
</dbReference>
<evidence type="ECO:0000256" key="1">
    <source>
        <dbReference type="ARBA" id="ARBA00010529"/>
    </source>
</evidence>
<dbReference type="SMART" id="SM00411">
    <property type="entry name" value="BHL"/>
    <property type="match status" value="1"/>
</dbReference>
<protein>
    <submittedName>
        <fullName evidence="5">HU family DNA-binding protein</fullName>
    </submittedName>
</protein>
<dbReference type="InterPro" id="IPR010992">
    <property type="entry name" value="IHF-like_DNA-bd_dom_sf"/>
</dbReference>
<comment type="caution">
    <text evidence="5">The sequence shown here is derived from an EMBL/GenBank/DDBJ whole genome shotgun (WGS) entry which is preliminary data.</text>
</comment>
<evidence type="ECO:0000256" key="2">
    <source>
        <dbReference type="ARBA" id="ARBA00023067"/>
    </source>
</evidence>